<organism evidence="1 2">
    <name type="scientific">Eleutherodactylus coqui</name>
    <name type="common">Puerto Rican coqui</name>
    <dbReference type="NCBI Taxonomy" id="57060"/>
    <lineage>
        <taxon>Eukaryota</taxon>
        <taxon>Metazoa</taxon>
        <taxon>Chordata</taxon>
        <taxon>Craniata</taxon>
        <taxon>Vertebrata</taxon>
        <taxon>Euteleostomi</taxon>
        <taxon>Amphibia</taxon>
        <taxon>Batrachia</taxon>
        <taxon>Anura</taxon>
        <taxon>Neobatrachia</taxon>
        <taxon>Hyloidea</taxon>
        <taxon>Eleutherodactylidae</taxon>
        <taxon>Eleutherodactylinae</taxon>
        <taxon>Eleutherodactylus</taxon>
        <taxon>Eleutherodactylus</taxon>
    </lineage>
</organism>
<gene>
    <name evidence="1" type="ORF">GDO78_022705</name>
</gene>
<dbReference type="AlphaFoldDB" id="A0A8J6EGD5"/>
<accession>A0A8J6EGD5</accession>
<dbReference type="SUPFAM" id="SSF47923">
    <property type="entry name" value="Ypt/Rab-GAP domain of gyp1p"/>
    <property type="match status" value="1"/>
</dbReference>
<comment type="caution">
    <text evidence="1">The sequence shown here is derived from an EMBL/GenBank/DDBJ whole genome shotgun (WGS) entry which is preliminary data.</text>
</comment>
<protein>
    <submittedName>
        <fullName evidence="1">Uncharacterized protein</fullName>
    </submittedName>
</protein>
<evidence type="ECO:0000313" key="2">
    <source>
        <dbReference type="Proteomes" id="UP000770717"/>
    </source>
</evidence>
<name>A0A8J6EGD5_ELECQ</name>
<dbReference type="InterPro" id="IPR035969">
    <property type="entry name" value="Rab-GAP_TBC_sf"/>
</dbReference>
<evidence type="ECO:0000313" key="1">
    <source>
        <dbReference type="EMBL" id="KAG9468464.1"/>
    </source>
</evidence>
<keyword evidence="2" id="KW-1185">Reference proteome</keyword>
<dbReference type="FunFam" id="1.10.10.750:FF:000001">
    <property type="entry name" value="TBC1 domain family member 10A"/>
    <property type="match status" value="1"/>
</dbReference>
<dbReference type="PANTHER" id="PTHR47219:SF17">
    <property type="entry name" value="TBC1 DOMAIN FAMILY MEMBER 10B"/>
    <property type="match status" value="1"/>
</dbReference>
<dbReference type="OrthoDB" id="159449at2759"/>
<dbReference type="EMBL" id="WNTK01000871">
    <property type="protein sequence ID" value="KAG9468464.1"/>
    <property type="molecule type" value="Genomic_DNA"/>
</dbReference>
<dbReference type="Gene3D" id="1.10.10.750">
    <property type="entry name" value="Ypt/Rab-GAP domain of gyp1p, domain 1"/>
    <property type="match status" value="1"/>
</dbReference>
<dbReference type="GO" id="GO:0031267">
    <property type="term" value="F:small GTPase binding"/>
    <property type="evidence" value="ECO:0007669"/>
    <property type="project" value="TreeGrafter"/>
</dbReference>
<sequence>MHLVSSCRETAIPVEIARQRELKWLEMFSNWDKWLLRRFQKVKLRCRKGIPSSLRAKAWQFLCNGHELLTKNPGKFEVSGHHNDVVEVKDGISSVDVGT</sequence>
<dbReference type="Proteomes" id="UP000770717">
    <property type="component" value="Unassembled WGS sequence"/>
</dbReference>
<dbReference type="GO" id="GO:0005096">
    <property type="term" value="F:GTPase activator activity"/>
    <property type="evidence" value="ECO:0007669"/>
    <property type="project" value="TreeGrafter"/>
</dbReference>
<reference evidence="1" key="1">
    <citation type="thesis" date="2020" institute="ProQuest LLC" country="789 East Eisenhower Parkway, Ann Arbor, MI, USA">
        <title>Comparative Genomics and Chromosome Evolution.</title>
        <authorList>
            <person name="Mudd A.B."/>
        </authorList>
    </citation>
    <scope>NUCLEOTIDE SEQUENCE</scope>
    <source>
        <strain evidence="1">HN-11 Male</strain>
        <tissue evidence="1">Kidney and liver</tissue>
    </source>
</reference>
<proteinExistence type="predicted"/>
<dbReference type="InterPro" id="IPR050302">
    <property type="entry name" value="Rab_GAP_TBC_domain"/>
</dbReference>
<dbReference type="PANTHER" id="PTHR47219">
    <property type="entry name" value="RAB GTPASE-ACTIVATING PROTEIN 1-LIKE"/>
    <property type="match status" value="1"/>
</dbReference>